<dbReference type="SMART" id="SM00829">
    <property type="entry name" value="PKS_ER"/>
    <property type="match status" value="1"/>
</dbReference>
<evidence type="ECO:0000259" key="9">
    <source>
        <dbReference type="SMART" id="SM00829"/>
    </source>
</evidence>
<dbReference type="Gene3D" id="3.40.50.720">
    <property type="entry name" value="NAD(P)-binding Rossmann-like Domain"/>
    <property type="match status" value="1"/>
</dbReference>
<sequence>MRGVVLEGPPEESAGSSGAAAEGGGAMVVDDLEVRDPGPGEVAVEIRAAGLCHSDLSVIDGTIPFPRPVVLGHEGAGVVEAVGEGVRHVAPGDHVALSTVANCGACAACASGRPTMCRRSIGRPTRPFARGGHQLYNFASTSAFAGHTVVGAVQAVRIPRDVPFPSAALLGCSVLTGVGAVLNRARVGQGESVVVIGAGGVGLNVLQGARIAGAGQVIAVDANPEKEALAARFGATAFVDASSADDLVAAVGELLPAGADHVFECVGRTELVSTAVDVLGRGGQAVLLGLPAVDARASFAPASLFLDKSVLGCRYGSSRPQRDLALYADLYVQGRLLLDELVSTVRPVEEFAKAAEEARTGQVARAVLTF</sequence>
<protein>
    <submittedName>
        <fullName evidence="10">Alcohol dehydrogenase</fullName>
    </submittedName>
</protein>
<dbReference type="FunFam" id="3.40.50.720:FF:000003">
    <property type="entry name" value="S-(hydroxymethyl)glutathione dehydrogenase"/>
    <property type="match status" value="1"/>
</dbReference>
<dbReference type="InterPro" id="IPR002328">
    <property type="entry name" value="ADH_Zn_CS"/>
</dbReference>
<reference evidence="10 11" key="1">
    <citation type="submission" date="2019-06" db="EMBL/GenBank/DDBJ databases">
        <title>Whole genome shotgun sequence of Streptomyces cacaoi subsp. cacaoi NBRC 12748.</title>
        <authorList>
            <person name="Hosoyama A."/>
            <person name="Uohara A."/>
            <person name="Ohji S."/>
            <person name="Ichikawa N."/>
        </authorList>
    </citation>
    <scope>NUCLEOTIDE SEQUENCE [LARGE SCALE GENOMIC DNA]</scope>
    <source>
        <strain evidence="10 11">NBRC 12748</strain>
    </source>
</reference>
<feature type="region of interest" description="Disordered" evidence="8">
    <location>
        <begin position="1"/>
        <end position="23"/>
    </location>
</feature>
<proteinExistence type="inferred from homology"/>
<dbReference type="InterPro" id="IPR013149">
    <property type="entry name" value="ADH-like_C"/>
</dbReference>
<name>A0A4Y3QWE4_STRCI</name>
<dbReference type="AlphaFoldDB" id="A0A4Y3QWE4"/>
<evidence type="ECO:0000256" key="6">
    <source>
        <dbReference type="ARBA" id="ARBA00023027"/>
    </source>
</evidence>
<dbReference type="SUPFAM" id="SSF51735">
    <property type="entry name" value="NAD(P)-binding Rossmann-fold domains"/>
    <property type="match status" value="1"/>
</dbReference>
<keyword evidence="3 7" id="KW-0479">Metal-binding</keyword>
<keyword evidence="6" id="KW-0520">NAD</keyword>
<evidence type="ECO:0000256" key="8">
    <source>
        <dbReference type="SAM" id="MobiDB-lite"/>
    </source>
</evidence>
<gene>
    <name evidence="10" type="ORF">SCA03_20930</name>
</gene>
<evidence type="ECO:0000313" key="11">
    <source>
        <dbReference type="Proteomes" id="UP000319210"/>
    </source>
</evidence>
<accession>A0A4Y3QWE4</accession>
<dbReference type="InterPro" id="IPR013154">
    <property type="entry name" value="ADH-like_N"/>
</dbReference>
<feature type="compositionally biased region" description="Low complexity" evidence="8">
    <location>
        <begin position="7"/>
        <end position="20"/>
    </location>
</feature>
<keyword evidence="5" id="KW-0560">Oxidoreductase</keyword>
<dbReference type="Proteomes" id="UP000319210">
    <property type="component" value="Unassembled WGS sequence"/>
</dbReference>
<comment type="caution">
    <text evidence="10">The sequence shown here is derived from an EMBL/GenBank/DDBJ whole genome shotgun (WGS) entry which is preliminary data.</text>
</comment>
<evidence type="ECO:0000313" key="10">
    <source>
        <dbReference type="EMBL" id="GEB49542.1"/>
    </source>
</evidence>
<dbReference type="GO" id="GO:0046294">
    <property type="term" value="P:formaldehyde catabolic process"/>
    <property type="evidence" value="ECO:0007669"/>
    <property type="project" value="TreeGrafter"/>
</dbReference>
<dbReference type="PANTHER" id="PTHR43880">
    <property type="entry name" value="ALCOHOL DEHYDROGENASE"/>
    <property type="match status" value="1"/>
</dbReference>
<evidence type="ECO:0000256" key="1">
    <source>
        <dbReference type="ARBA" id="ARBA00001947"/>
    </source>
</evidence>
<dbReference type="InterPro" id="IPR011032">
    <property type="entry name" value="GroES-like_sf"/>
</dbReference>
<dbReference type="EMBL" id="BJMM01000007">
    <property type="protein sequence ID" value="GEB49542.1"/>
    <property type="molecule type" value="Genomic_DNA"/>
</dbReference>
<dbReference type="PROSITE" id="PS00059">
    <property type="entry name" value="ADH_ZINC"/>
    <property type="match status" value="1"/>
</dbReference>
<dbReference type="SUPFAM" id="SSF50129">
    <property type="entry name" value="GroES-like"/>
    <property type="match status" value="1"/>
</dbReference>
<evidence type="ECO:0000256" key="7">
    <source>
        <dbReference type="RuleBase" id="RU361277"/>
    </source>
</evidence>
<organism evidence="10 11">
    <name type="scientific">Streptomyces cacaoi</name>
    <dbReference type="NCBI Taxonomy" id="1898"/>
    <lineage>
        <taxon>Bacteria</taxon>
        <taxon>Bacillati</taxon>
        <taxon>Actinomycetota</taxon>
        <taxon>Actinomycetes</taxon>
        <taxon>Kitasatosporales</taxon>
        <taxon>Streptomycetaceae</taxon>
        <taxon>Streptomyces</taxon>
    </lineage>
</organism>
<dbReference type="Pfam" id="PF00107">
    <property type="entry name" value="ADH_zinc_N"/>
    <property type="match status" value="1"/>
</dbReference>
<keyword evidence="4 7" id="KW-0862">Zinc</keyword>
<comment type="cofactor">
    <cofactor evidence="1 7">
        <name>Zn(2+)</name>
        <dbReference type="ChEBI" id="CHEBI:29105"/>
    </cofactor>
</comment>
<evidence type="ECO:0000256" key="3">
    <source>
        <dbReference type="ARBA" id="ARBA00022723"/>
    </source>
</evidence>
<dbReference type="GO" id="GO:0005829">
    <property type="term" value="C:cytosol"/>
    <property type="evidence" value="ECO:0007669"/>
    <property type="project" value="TreeGrafter"/>
</dbReference>
<feature type="domain" description="Enoyl reductase (ER)" evidence="9">
    <location>
        <begin position="24"/>
        <end position="368"/>
    </location>
</feature>
<dbReference type="InterPro" id="IPR020843">
    <property type="entry name" value="ER"/>
</dbReference>
<dbReference type="Pfam" id="PF08240">
    <property type="entry name" value="ADH_N"/>
    <property type="match status" value="1"/>
</dbReference>
<dbReference type="InterPro" id="IPR036291">
    <property type="entry name" value="NAD(P)-bd_dom_sf"/>
</dbReference>
<dbReference type="GO" id="GO:0008270">
    <property type="term" value="F:zinc ion binding"/>
    <property type="evidence" value="ECO:0007669"/>
    <property type="project" value="InterPro"/>
</dbReference>
<evidence type="ECO:0000256" key="2">
    <source>
        <dbReference type="ARBA" id="ARBA00008072"/>
    </source>
</evidence>
<keyword evidence="11" id="KW-1185">Reference proteome</keyword>
<comment type="similarity">
    <text evidence="2 7">Belongs to the zinc-containing alcohol dehydrogenase family.</text>
</comment>
<dbReference type="Gene3D" id="3.90.180.10">
    <property type="entry name" value="Medium-chain alcohol dehydrogenases, catalytic domain"/>
    <property type="match status" value="1"/>
</dbReference>
<evidence type="ECO:0000256" key="4">
    <source>
        <dbReference type="ARBA" id="ARBA00022833"/>
    </source>
</evidence>
<dbReference type="PANTHER" id="PTHR43880:SF12">
    <property type="entry name" value="ALCOHOL DEHYDROGENASE CLASS-3"/>
    <property type="match status" value="1"/>
</dbReference>
<dbReference type="GO" id="GO:0051903">
    <property type="term" value="F:S-(hydroxymethyl)glutathione dehydrogenase [NAD(P)+] activity"/>
    <property type="evidence" value="ECO:0007669"/>
    <property type="project" value="TreeGrafter"/>
</dbReference>
<evidence type="ECO:0000256" key="5">
    <source>
        <dbReference type="ARBA" id="ARBA00023002"/>
    </source>
</evidence>